<dbReference type="AlphaFoldDB" id="A0A4Y3KQB0"/>
<reference evidence="2 3" key="1">
    <citation type="submission" date="2019-06" db="EMBL/GenBank/DDBJ databases">
        <title>Whole genome shotgun sequence of Cellulomonas gelida NBRC 3748.</title>
        <authorList>
            <person name="Hosoyama A."/>
            <person name="Uohara A."/>
            <person name="Ohji S."/>
            <person name="Ichikawa N."/>
        </authorList>
    </citation>
    <scope>NUCLEOTIDE SEQUENCE [LARGE SCALE GENOMIC DNA]</scope>
    <source>
        <strain evidence="2 3">NBRC 3748</strain>
    </source>
</reference>
<evidence type="ECO:0000313" key="2">
    <source>
        <dbReference type="EMBL" id="GEA85826.1"/>
    </source>
</evidence>
<dbReference type="InterPro" id="IPR029046">
    <property type="entry name" value="LolA/LolB/LppX"/>
</dbReference>
<evidence type="ECO:0000313" key="3">
    <source>
        <dbReference type="Proteomes" id="UP000320461"/>
    </source>
</evidence>
<dbReference type="SUPFAM" id="SSF89392">
    <property type="entry name" value="Prokaryotic lipoproteins and lipoprotein localization factors"/>
    <property type="match status" value="1"/>
</dbReference>
<dbReference type="Proteomes" id="UP000320461">
    <property type="component" value="Unassembled WGS sequence"/>
</dbReference>
<organism evidence="2 3">
    <name type="scientific">Cellulomonas gelida</name>
    <dbReference type="NCBI Taxonomy" id="1712"/>
    <lineage>
        <taxon>Bacteria</taxon>
        <taxon>Bacillati</taxon>
        <taxon>Actinomycetota</taxon>
        <taxon>Actinomycetes</taxon>
        <taxon>Micrococcales</taxon>
        <taxon>Cellulomonadaceae</taxon>
        <taxon>Cellulomonas</taxon>
    </lineage>
</organism>
<sequence>MRPALVVVRLRFAGLTVIRPGDGGVVPFVPRATTARISRLVTEHSRQGPHMRVIIRTLAATTGLALALSLAACGSSTDASVGEPAAPVASTPRETPRTATSSTAALNVDNFYEVLAAAAQDSTSYRLTMATWAGDGETITRGEVAIADDGSAAMSLTMTEQGVDSLAVVVDNIFYMEMGELTDGKFLKVDLNDPSNPFDEFFGSIKDLMDPSSTVKTFKDSVRSVQAVGADEIGGASTTHYLVTVDTSGLRDALAGADPSLTASMPDVFVYDFWVDGDNRPVKLTSTTMGTRAEAVYSDWNDPSIVVEAPSADQISPLTWQEIMQGGPALQG</sequence>
<dbReference type="Gene3D" id="2.50.20.20">
    <property type="match status" value="1"/>
</dbReference>
<feature type="region of interest" description="Disordered" evidence="1">
    <location>
        <begin position="78"/>
        <end position="102"/>
    </location>
</feature>
<comment type="caution">
    <text evidence="2">The sequence shown here is derived from an EMBL/GenBank/DDBJ whole genome shotgun (WGS) entry which is preliminary data.</text>
</comment>
<keyword evidence="2" id="KW-0449">Lipoprotein</keyword>
<name>A0A4Y3KQB0_9CELL</name>
<protein>
    <submittedName>
        <fullName evidence="2">Putative lipoprotein</fullName>
    </submittedName>
</protein>
<keyword evidence="3" id="KW-1185">Reference proteome</keyword>
<proteinExistence type="predicted"/>
<dbReference type="EMBL" id="BJLQ01000052">
    <property type="protein sequence ID" value="GEA85826.1"/>
    <property type="molecule type" value="Genomic_DNA"/>
</dbReference>
<accession>A0A4Y3KQB0</accession>
<evidence type="ECO:0000256" key="1">
    <source>
        <dbReference type="SAM" id="MobiDB-lite"/>
    </source>
</evidence>
<gene>
    <name evidence="2" type="ORF">CGE01nite_30770</name>
</gene>